<gene>
    <name evidence="1" type="ORF">COU49_00020</name>
</gene>
<organism evidence="1 2">
    <name type="scientific">Candidatus Nomurabacteria bacterium CG10_big_fil_rev_8_21_14_0_10_35_16</name>
    <dbReference type="NCBI Taxonomy" id="1974731"/>
    <lineage>
        <taxon>Bacteria</taxon>
        <taxon>Candidatus Nomuraibacteriota</taxon>
    </lineage>
</organism>
<accession>A0A2H0TC57</accession>
<comment type="caution">
    <text evidence="1">The sequence shown here is derived from an EMBL/GenBank/DDBJ whole genome shotgun (WGS) entry which is preliminary data.</text>
</comment>
<evidence type="ECO:0008006" key="3">
    <source>
        <dbReference type="Google" id="ProtNLM"/>
    </source>
</evidence>
<dbReference type="AlphaFoldDB" id="A0A2H0TC57"/>
<proteinExistence type="predicted"/>
<reference evidence="2" key="1">
    <citation type="submission" date="2017-09" db="EMBL/GenBank/DDBJ databases">
        <title>Depth-based differentiation of microbial function through sediment-hosted aquifers and enrichment of novel symbionts in the deep terrestrial subsurface.</title>
        <authorList>
            <person name="Probst A.J."/>
            <person name="Ladd B."/>
            <person name="Jarett J.K."/>
            <person name="Geller-Mcgrath D.E."/>
            <person name="Sieber C.M.K."/>
            <person name="Emerson J.B."/>
            <person name="Anantharaman K."/>
            <person name="Thomas B.C."/>
            <person name="Malmstrom R."/>
            <person name="Stieglmeier M."/>
            <person name="Klingl A."/>
            <person name="Woyke T."/>
            <person name="Ryan C.M."/>
            <person name="Banfield J.F."/>
        </authorList>
    </citation>
    <scope>NUCLEOTIDE SEQUENCE [LARGE SCALE GENOMIC DNA]</scope>
</reference>
<evidence type="ECO:0000313" key="2">
    <source>
        <dbReference type="Proteomes" id="UP000230094"/>
    </source>
</evidence>
<dbReference type="InterPro" id="IPR009241">
    <property type="entry name" value="HigB-like"/>
</dbReference>
<dbReference type="Pfam" id="PF05973">
    <property type="entry name" value="Gp49"/>
    <property type="match status" value="1"/>
</dbReference>
<name>A0A2H0TC57_9BACT</name>
<dbReference type="Proteomes" id="UP000230094">
    <property type="component" value="Unassembled WGS sequence"/>
</dbReference>
<dbReference type="EMBL" id="PFCQ01000001">
    <property type="protein sequence ID" value="PIR68598.1"/>
    <property type="molecule type" value="Genomic_DNA"/>
</dbReference>
<sequence>MNKVEFARDEVYNFLLSFDDETVAKILGDLELLSELGHLLRPPKSKIIRKDLYELRVMGKLSIRIFYAFYKNKIFILHAFVKKTQKTPKKELEKVINILKYLR</sequence>
<protein>
    <recommendedName>
        <fullName evidence="3">Type II toxin-antitoxin system RelE/ParE family toxin</fullName>
    </recommendedName>
</protein>
<evidence type="ECO:0000313" key="1">
    <source>
        <dbReference type="EMBL" id="PIR68598.1"/>
    </source>
</evidence>